<feature type="compositionally biased region" description="Basic residues" evidence="3">
    <location>
        <begin position="216"/>
        <end position="227"/>
    </location>
</feature>
<proteinExistence type="predicted"/>
<dbReference type="GO" id="GO:0003924">
    <property type="term" value="F:GTPase activity"/>
    <property type="evidence" value="ECO:0007669"/>
    <property type="project" value="InterPro"/>
</dbReference>
<dbReference type="PRINTS" id="PR00449">
    <property type="entry name" value="RASTRNSFRMNG"/>
</dbReference>
<dbReference type="NCBIfam" id="TIGR00231">
    <property type="entry name" value="small_GTP"/>
    <property type="match status" value="1"/>
</dbReference>
<comment type="caution">
    <text evidence="4">The sequence shown here is derived from an EMBL/GenBank/DDBJ whole genome shotgun (WGS) entry which is preliminary data.</text>
</comment>
<keyword evidence="1" id="KW-0547">Nucleotide-binding</keyword>
<dbReference type="Pfam" id="PF00071">
    <property type="entry name" value="Ras"/>
    <property type="match status" value="1"/>
</dbReference>
<dbReference type="Gene3D" id="3.40.50.300">
    <property type="entry name" value="P-loop containing nucleotide triphosphate hydrolases"/>
    <property type="match status" value="1"/>
</dbReference>
<dbReference type="Proteomes" id="UP001295684">
    <property type="component" value="Unassembled WGS sequence"/>
</dbReference>
<dbReference type="SUPFAM" id="SSF52540">
    <property type="entry name" value="P-loop containing nucleoside triphosphate hydrolases"/>
    <property type="match status" value="1"/>
</dbReference>
<dbReference type="AlphaFoldDB" id="A0AAD1XRS6"/>
<dbReference type="PROSITE" id="PS51419">
    <property type="entry name" value="RAB"/>
    <property type="match status" value="1"/>
</dbReference>
<sequence>MIKILIVGDSECGKSTLVNLYNGSQSGMKKENMTDFVQRTIDINGNLLYMQIWDVANQDKGSSSLTMQFSRNASGIICVTDIQDQMSLENAIFWKNHINSDREVPCIIAANKFDLVEDLEKAGQALEEFQQEKFLKLFAKKHGFIGAQRISTKYNRGPEEILKTLISEIIDRNSERNPITGEMEFKPENLETGSFKIGDGDKNSIFYEERGTGRGYQRRQKKKKCCK</sequence>
<name>A0AAD1XRS6_EUPCR</name>
<dbReference type="PANTHER" id="PTHR47977">
    <property type="entry name" value="RAS-RELATED PROTEIN RAB"/>
    <property type="match status" value="1"/>
</dbReference>
<reference evidence="4" key="1">
    <citation type="submission" date="2023-07" db="EMBL/GenBank/DDBJ databases">
        <authorList>
            <consortium name="AG Swart"/>
            <person name="Singh M."/>
            <person name="Singh A."/>
            <person name="Seah K."/>
            <person name="Emmerich C."/>
        </authorList>
    </citation>
    <scope>NUCLEOTIDE SEQUENCE</scope>
    <source>
        <strain evidence="4">DP1</strain>
    </source>
</reference>
<keyword evidence="5" id="KW-1185">Reference proteome</keyword>
<evidence type="ECO:0000256" key="3">
    <source>
        <dbReference type="SAM" id="MobiDB-lite"/>
    </source>
</evidence>
<organism evidence="4 5">
    <name type="scientific">Euplotes crassus</name>
    <dbReference type="NCBI Taxonomy" id="5936"/>
    <lineage>
        <taxon>Eukaryota</taxon>
        <taxon>Sar</taxon>
        <taxon>Alveolata</taxon>
        <taxon>Ciliophora</taxon>
        <taxon>Intramacronucleata</taxon>
        <taxon>Spirotrichea</taxon>
        <taxon>Hypotrichia</taxon>
        <taxon>Euplotida</taxon>
        <taxon>Euplotidae</taxon>
        <taxon>Moneuplotes</taxon>
    </lineage>
</organism>
<dbReference type="GO" id="GO:0005525">
    <property type="term" value="F:GTP binding"/>
    <property type="evidence" value="ECO:0007669"/>
    <property type="project" value="UniProtKB-KW"/>
</dbReference>
<dbReference type="InterPro" id="IPR005225">
    <property type="entry name" value="Small_GTP-bd"/>
</dbReference>
<accession>A0AAD1XRS6</accession>
<protein>
    <submittedName>
        <fullName evidence="4">Uncharacterized protein</fullName>
    </submittedName>
</protein>
<dbReference type="SMART" id="SM00175">
    <property type="entry name" value="RAB"/>
    <property type="match status" value="1"/>
</dbReference>
<evidence type="ECO:0000313" key="5">
    <source>
        <dbReference type="Proteomes" id="UP001295684"/>
    </source>
</evidence>
<gene>
    <name evidence="4" type="ORF">ECRASSUSDP1_LOCUS18992</name>
</gene>
<evidence type="ECO:0000256" key="1">
    <source>
        <dbReference type="ARBA" id="ARBA00022741"/>
    </source>
</evidence>
<dbReference type="SMART" id="SM00173">
    <property type="entry name" value="RAS"/>
    <property type="match status" value="1"/>
</dbReference>
<dbReference type="EMBL" id="CAMPGE010019254">
    <property type="protein sequence ID" value="CAI2377604.1"/>
    <property type="molecule type" value="Genomic_DNA"/>
</dbReference>
<evidence type="ECO:0000313" key="4">
    <source>
        <dbReference type="EMBL" id="CAI2377604.1"/>
    </source>
</evidence>
<keyword evidence="2" id="KW-0342">GTP-binding</keyword>
<dbReference type="InterPro" id="IPR001806">
    <property type="entry name" value="Small_GTPase"/>
</dbReference>
<evidence type="ECO:0000256" key="2">
    <source>
        <dbReference type="ARBA" id="ARBA00023134"/>
    </source>
</evidence>
<dbReference type="InterPro" id="IPR050227">
    <property type="entry name" value="Rab"/>
</dbReference>
<feature type="region of interest" description="Disordered" evidence="3">
    <location>
        <begin position="208"/>
        <end position="227"/>
    </location>
</feature>
<dbReference type="InterPro" id="IPR027417">
    <property type="entry name" value="P-loop_NTPase"/>
</dbReference>